<dbReference type="OrthoDB" id="764087at2759"/>
<evidence type="ECO:0000256" key="1">
    <source>
        <dbReference type="SAM" id="SignalP"/>
    </source>
</evidence>
<organism evidence="3 4">
    <name type="scientific">Zingiber officinale</name>
    <name type="common">Ginger</name>
    <name type="synonym">Amomum zingiber</name>
    <dbReference type="NCBI Taxonomy" id="94328"/>
    <lineage>
        <taxon>Eukaryota</taxon>
        <taxon>Viridiplantae</taxon>
        <taxon>Streptophyta</taxon>
        <taxon>Embryophyta</taxon>
        <taxon>Tracheophyta</taxon>
        <taxon>Spermatophyta</taxon>
        <taxon>Magnoliopsida</taxon>
        <taxon>Liliopsida</taxon>
        <taxon>Zingiberales</taxon>
        <taxon>Zingiberaceae</taxon>
        <taxon>Zingiber</taxon>
    </lineage>
</organism>
<reference evidence="3 4" key="1">
    <citation type="submission" date="2020-08" db="EMBL/GenBank/DDBJ databases">
        <title>Plant Genome Project.</title>
        <authorList>
            <person name="Zhang R.-G."/>
        </authorList>
    </citation>
    <scope>NUCLEOTIDE SEQUENCE [LARGE SCALE GENOMIC DNA]</scope>
    <source>
        <tissue evidence="3">Rhizome</tissue>
    </source>
</reference>
<dbReference type="InterPro" id="IPR043891">
    <property type="entry name" value="SPARK"/>
</dbReference>
<gene>
    <name evidence="3" type="ORF">ZIOFF_024940</name>
</gene>
<evidence type="ECO:0000313" key="4">
    <source>
        <dbReference type="Proteomes" id="UP000734854"/>
    </source>
</evidence>
<dbReference type="PANTHER" id="PTHR34056">
    <property type="entry name" value="GPI-ANCHORED PROTEIN"/>
    <property type="match status" value="1"/>
</dbReference>
<evidence type="ECO:0000313" key="3">
    <source>
        <dbReference type="EMBL" id="KAG6514572.1"/>
    </source>
</evidence>
<feature type="chain" id="PRO_5035238090" description="SPARK domain-containing protein" evidence="1">
    <location>
        <begin position="25"/>
        <end position="321"/>
    </location>
</feature>
<name>A0A8J5GX28_ZINOF</name>
<comment type="caution">
    <text evidence="3">The sequence shown here is derived from an EMBL/GenBank/DDBJ whole genome shotgun (WGS) entry which is preliminary data.</text>
</comment>
<dbReference type="Proteomes" id="UP000734854">
    <property type="component" value="Unassembled WGS sequence"/>
</dbReference>
<keyword evidence="1" id="KW-0732">Signal</keyword>
<proteinExistence type="predicted"/>
<sequence>MPLPFSLIFHLITLLLHGVSLSHALPVPDPAPIQLRPAASTSSVADATIPAFPEQSDVASSACPLDLPADLLPSVTAACASGSGHLLVPSRPHCCPALAAWLYAAFSPTALAARPLPDAGYDLPTLPDDSEACAAGAERAVRARGLELPRKNATCDAAYCYCGVRLRRLACTGGFAADPSAEGRWVPAGGGARRLEEDCTGAGLTGCSRCLRSLNQLKDNSPRSSGGTADRGDRECQLMGVTWLLYRNRTLYLPTATAVLRALMAADAAGSPDPSYCELSQDAMPLAVGSNQIDVHETSFAALSTMFHLPLALLLCIIFLL</sequence>
<dbReference type="PANTHER" id="PTHR34056:SF1">
    <property type="entry name" value="GPI-ANCHORED PROTEIN"/>
    <property type="match status" value="1"/>
</dbReference>
<dbReference type="AlphaFoldDB" id="A0A8J5GX28"/>
<dbReference type="Pfam" id="PF19160">
    <property type="entry name" value="SPARK"/>
    <property type="match status" value="1"/>
</dbReference>
<dbReference type="EMBL" id="JACMSC010000007">
    <property type="protein sequence ID" value="KAG6514572.1"/>
    <property type="molecule type" value="Genomic_DNA"/>
</dbReference>
<feature type="signal peptide" evidence="1">
    <location>
        <begin position="1"/>
        <end position="24"/>
    </location>
</feature>
<evidence type="ECO:0000259" key="2">
    <source>
        <dbReference type="Pfam" id="PF19160"/>
    </source>
</evidence>
<dbReference type="InterPro" id="IPR040376">
    <property type="entry name" value="At4g28100-like"/>
</dbReference>
<feature type="domain" description="SPARK" evidence="2">
    <location>
        <begin position="59"/>
        <end position="220"/>
    </location>
</feature>
<keyword evidence="4" id="KW-1185">Reference proteome</keyword>
<accession>A0A8J5GX28</accession>
<protein>
    <recommendedName>
        <fullName evidence="2">SPARK domain-containing protein</fullName>
    </recommendedName>
</protein>